<feature type="region of interest" description="Disordered" evidence="1">
    <location>
        <begin position="126"/>
        <end position="150"/>
    </location>
</feature>
<evidence type="ECO:0000313" key="4">
    <source>
        <dbReference type="Proteomes" id="UP000603457"/>
    </source>
</evidence>
<organism evidence="3 4">
    <name type="scientific">Nostoc spongiaeforme FACHB-130</name>
    <dbReference type="NCBI Taxonomy" id="1357510"/>
    <lineage>
        <taxon>Bacteria</taxon>
        <taxon>Bacillati</taxon>
        <taxon>Cyanobacteriota</taxon>
        <taxon>Cyanophyceae</taxon>
        <taxon>Nostocales</taxon>
        <taxon>Nostocaceae</taxon>
        <taxon>Nostoc</taxon>
    </lineage>
</organism>
<protein>
    <recommendedName>
        <fullName evidence="2">Trypsin-co-occurring domain-containing protein</fullName>
    </recommendedName>
</protein>
<evidence type="ECO:0000313" key="3">
    <source>
        <dbReference type="EMBL" id="MBD2598010.1"/>
    </source>
</evidence>
<comment type="caution">
    <text evidence="3">The sequence shown here is derived from an EMBL/GenBank/DDBJ whole genome shotgun (WGS) entry which is preliminary data.</text>
</comment>
<evidence type="ECO:0000256" key="1">
    <source>
        <dbReference type="SAM" id="MobiDB-lite"/>
    </source>
</evidence>
<proteinExistence type="predicted"/>
<gene>
    <name evidence="3" type="ORF">H6G74_27340</name>
</gene>
<dbReference type="InterPro" id="IPR045608">
    <property type="entry name" value="Trypco2"/>
</dbReference>
<evidence type="ECO:0000259" key="2">
    <source>
        <dbReference type="Pfam" id="PF19631"/>
    </source>
</evidence>
<dbReference type="Pfam" id="PF19631">
    <property type="entry name" value="Trypco2"/>
    <property type="match status" value="1"/>
</dbReference>
<feature type="domain" description="Trypsin-co-occurring" evidence="2">
    <location>
        <begin position="5"/>
        <end position="95"/>
    </location>
</feature>
<sequence length="150" mass="17227">MLNKISLNEFIAQVKKDLLPTEDLPIFFLEKAELEINVAVAQEDSSEDQWQGKAGLNISVLGVNFLNLGELQAGEKASHNLKRQDIHTIKVTLLPIFTREEIKTDLNDEEIRKIKWGVKRRIMRGEPEENSSNFRDNEPDQTIKNKIMRG</sequence>
<dbReference type="Proteomes" id="UP000603457">
    <property type="component" value="Unassembled WGS sequence"/>
</dbReference>
<keyword evidence="4" id="KW-1185">Reference proteome</keyword>
<dbReference type="RefSeq" id="WP_190970621.1">
    <property type="nucleotide sequence ID" value="NZ_JACJTB010000057.1"/>
</dbReference>
<dbReference type="EMBL" id="JACJTB010000057">
    <property type="protein sequence ID" value="MBD2598010.1"/>
    <property type="molecule type" value="Genomic_DNA"/>
</dbReference>
<name>A0ABR8G451_9NOSO</name>
<reference evidence="3 4" key="1">
    <citation type="journal article" date="2020" name="ISME J.">
        <title>Comparative genomics reveals insights into cyanobacterial evolution and habitat adaptation.</title>
        <authorList>
            <person name="Chen M.Y."/>
            <person name="Teng W.K."/>
            <person name="Zhao L."/>
            <person name="Hu C.X."/>
            <person name="Zhou Y.K."/>
            <person name="Han B.P."/>
            <person name="Song L.R."/>
            <person name="Shu W.S."/>
        </authorList>
    </citation>
    <scope>NUCLEOTIDE SEQUENCE [LARGE SCALE GENOMIC DNA]</scope>
    <source>
        <strain evidence="3 4">FACHB-130</strain>
    </source>
</reference>
<accession>A0ABR8G451</accession>